<feature type="transmembrane region" description="Helical" evidence="7">
    <location>
        <begin position="102"/>
        <end position="129"/>
    </location>
</feature>
<dbReference type="PANTHER" id="PTHR43744:SF9">
    <property type="entry name" value="POLYGALACTURONAN_RHAMNOGALACTURONAN TRANSPORT SYSTEM PERMEASE PROTEIN YTCP"/>
    <property type="match status" value="1"/>
</dbReference>
<feature type="domain" description="ABC transmembrane type-1" evidence="9">
    <location>
        <begin position="103"/>
        <end position="296"/>
    </location>
</feature>
<feature type="transmembrane region" description="Helical" evidence="7">
    <location>
        <begin position="288"/>
        <end position="310"/>
    </location>
</feature>
<dbReference type="InterPro" id="IPR035906">
    <property type="entry name" value="MetI-like_sf"/>
</dbReference>
<keyword evidence="4 7" id="KW-0812">Transmembrane</keyword>
<accession>A0A1H6ED11</accession>
<dbReference type="Gene3D" id="1.10.3720.10">
    <property type="entry name" value="MetI-like"/>
    <property type="match status" value="1"/>
</dbReference>
<evidence type="ECO:0000256" key="4">
    <source>
        <dbReference type="ARBA" id="ARBA00022692"/>
    </source>
</evidence>
<feature type="region of interest" description="Disordered" evidence="8">
    <location>
        <begin position="1"/>
        <end position="33"/>
    </location>
</feature>
<gene>
    <name evidence="10" type="ORF">SAMN05216223_13241</name>
</gene>
<name>A0A1H6ED11_9ACTN</name>
<evidence type="ECO:0000256" key="3">
    <source>
        <dbReference type="ARBA" id="ARBA00022475"/>
    </source>
</evidence>
<evidence type="ECO:0000259" key="9">
    <source>
        <dbReference type="PROSITE" id="PS50928"/>
    </source>
</evidence>
<keyword evidence="11" id="KW-1185">Reference proteome</keyword>
<evidence type="ECO:0000313" key="10">
    <source>
        <dbReference type="EMBL" id="SEG95163.1"/>
    </source>
</evidence>
<reference evidence="10 11" key="1">
    <citation type="submission" date="2016-10" db="EMBL/GenBank/DDBJ databases">
        <authorList>
            <person name="de Groot N.N."/>
        </authorList>
    </citation>
    <scope>NUCLEOTIDE SEQUENCE [LARGE SCALE GENOMIC DNA]</scope>
    <source>
        <strain evidence="10 11">CGMCC 4.2023</strain>
    </source>
</reference>
<protein>
    <submittedName>
        <fullName evidence="10">Putative aldouronate transport system permease protein</fullName>
    </submittedName>
</protein>
<feature type="transmembrane region" description="Helical" evidence="7">
    <location>
        <begin position="212"/>
        <end position="237"/>
    </location>
</feature>
<dbReference type="AlphaFoldDB" id="A0A1H6ED11"/>
<dbReference type="SUPFAM" id="SSF161098">
    <property type="entry name" value="MetI-like"/>
    <property type="match status" value="1"/>
</dbReference>
<evidence type="ECO:0000256" key="8">
    <source>
        <dbReference type="SAM" id="MobiDB-lite"/>
    </source>
</evidence>
<dbReference type="PROSITE" id="PS50928">
    <property type="entry name" value="ABC_TM1"/>
    <property type="match status" value="1"/>
</dbReference>
<keyword evidence="5 7" id="KW-1133">Transmembrane helix</keyword>
<feature type="compositionally biased region" description="Basic residues" evidence="8">
    <location>
        <begin position="14"/>
        <end position="26"/>
    </location>
</feature>
<sequence length="320" mass="35247">MTAATLTDESPHRGTARRRPLRRGTPRRGPVGTNRFTAGRIAIHGLLALCSIAFLAPLLMVVSASFSSESAINDKGYSLLPRHFTTFAYRYVAGDPSQVLQAYGVSILVTVTGTLVSLLVMSMLAYTLARRDYTLRRPLTLYLIFAMLFNGGLVPTYILITQYLHLQDTLFVLILPYLASPWFVILLRTYFASLPTEIMDAARIDGAGELRTFFQIVLPLSTPALATVGLFTGLVYWNDWWLGLLYIDNEHLAPVQLFLYRIISNIDYAASTPQAGQLVTAPVQTVRMAVAVLAIGPIVIAFGFIQRYLVRGIAIGGLKG</sequence>
<dbReference type="GO" id="GO:0005886">
    <property type="term" value="C:plasma membrane"/>
    <property type="evidence" value="ECO:0007669"/>
    <property type="project" value="UniProtKB-SubCell"/>
</dbReference>
<keyword evidence="6 7" id="KW-0472">Membrane</keyword>
<dbReference type="Pfam" id="PF00528">
    <property type="entry name" value="BPD_transp_1"/>
    <property type="match status" value="1"/>
</dbReference>
<proteinExistence type="inferred from homology"/>
<evidence type="ECO:0000256" key="2">
    <source>
        <dbReference type="ARBA" id="ARBA00022448"/>
    </source>
</evidence>
<evidence type="ECO:0000313" key="11">
    <source>
        <dbReference type="Proteomes" id="UP000236754"/>
    </source>
</evidence>
<feature type="transmembrane region" description="Helical" evidence="7">
    <location>
        <begin position="45"/>
        <end position="66"/>
    </location>
</feature>
<organism evidence="10 11">
    <name type="scientific">Actinacidiphila yanglinensis</name>
    <dbReference type="NCBI Taxonomy" id="310779"/>
    <lineage>
        <taxon>Bacteria</taxon>
        <taxon>Bacillati</taxon>
        <taxon>Actinomycetota</taxon>
        <taxon>Actinomycetes</taxon>
        <taxon>Kitasatosporales</taxon>
        <taxon>Streptomycetaceae</taxon>
        <taxon>Actinacidiphila</taxon>
    </lineage>
</organism>
<evidence type="ECO:0000256" key="6">
    <source>
        <dbReference type="ARBA" id="ARBA00023136"/>
    </source>
</evidence>
<dbReference type="EMBL" id="FNVU01000032">
    <property type="protein sequence ID" value="SEG95163.1"/>
    <property type="molecule type" value="Genomic_DNA"/>
</dbReference>
<keyword evidence="3" id="KW-1003">Cell membrane</keyword>
<dbReference type="CDD" id="cd06261">
    <property type="entry name" value="TM_PBP2"/>
    <property type="match status" value="1"/>
</dbReference>
<evidence type="ECO:0000256" key="1">
    <source>
        <dbReference type="ARBA" id="ARBA00004651"/>
    </source>
</evidence>
<dbReference type="RefSeq" id="WP_200823567.1">
    <property type="nucleotide sequence ID" value="NZ_FNVU01000032.1"/>
</dbReference>
<dbReference type="PANTHER" id="PTHR43744">
    <property type="entry name" value="ABC TRANSPORTER PERMEASE PROTEIN MG189-RELATED-RELATED"/>
    <property type="match status" value="1"/>
</dbReference>
<evidence type="ECO:0000256" key="7">
    <source>
        <dbReference type="RuleBase" id="RU363032"/>
    </source>
</evidence>
<feature type="transmembrane region" description="Helical" evidence="7">
    <location>
        <begin position="170"/>
        <end position="191"/>
    </location>
</feature>
<comment type="subcellular location">
    <subcellularLocation>
        <location evidence="1 7">Cell membrane</location>
        <topology evidence="1 7">Multi-pass membrane protein</topology>
    </subcellularLocation>
</comment>
<dbReference type="GO" id="GO:0055085">
    <property type="term" value="P:transmembrane transport"/>
    <property type="evidence" value="ECO:0007669"/>
    <property type="project" value="InterPro"/>
</dbReference>
<comment type="similarity">
    <text evidence="7">Belongs to the binding-protein-dependent transport system permease family.</text>
</comment>
<keyword evidence="2 7" id="KW-0813">Transport</keyword>
<dbReference type="Proteomes" id="UP000236754">
    <property type="component" value="Unassembled WGS sequence"/>
</dbReference>
<evidence type="ECO:0000256" key="5">
    <source>
        <dbReference type="ARBA" id="ARBA00022989"/>
    </source>
</evidence>
<dbReference type="InterPro" id="IPR000515">
    <property type="entry name" value="MetI-like"/>
</dbReference>
<feature type="transmembrane region" description="Helical" evidence="7">
    <location>
        <begin position="141"/>
        <end position="164"/>
    </location>
</feature>